<dbReference type="RefSeq" id="WP_143746457.1">
    <property type="nucleotide sequence ID" value="NZ_FCOF02000017.1"/>
</dbReference>
<name>A0A158BQE9_9BURK</name>
<sequence length="131" mass="14480">MHVIMTTPCCSTDMTSSVSGDLRAQTELLTFLVISHLATKFATSEWMSTENTVESSTYWSKALQRDEDLVARVMLTSRALLIAKVIEAETGLTLSGSALAAIFDSNLRLDFSSATTREIYRRCETYLLAAK</sequence>
<dbReference type="Proteomes" id="UP000054870">
    <property type="component" value="Unassembled WGS sequence"/>
</dbReference>
<dbReference type="EMBL" id="FCOF02000017">
    <property type="protein sequence ID" value="SAK72318.1"/>
    <property type="molecule type" value="Genomic_DNA"/>
</dbReference>
<evidence type="ECO:0000313" key="2">
    <source>
        <dbReference type="Proteomes" id="UP000054870"/>
    </source>
</evidence>
<organism evidence="1 2">
    <name type="scientific">Caballeronia catudaia</name>
    <dbReference type="NCBI Taxonomy" id="1777136"/>
    <lineage>
        <taxon>Bacteria</taxon>
        <taxon>Pseudomonadati</taxon>
        <taxon>Pseudomonadota</taxon>
        <taxon>Betaproteobacteria</taxon>
        <taxon>Burkholderiales</taxon>
        <taxon>Burkholderiaceae</taxon>
        <taxon>Caballeronia</taxon>
    </lineage>
</organism>
<accession>A0A158BQE9</accession>
<evidence type="ECO:0000313" key="1">
    <source>
        <dbReference type="EMBL" id="SAK72318.1"/>
    </source>
</evidence>
<keyword evidence="2" id="KW-1185">Reference proteome</keyword>
<dbReference type="AlphaFoldDB" id="A0A158BQE9"/>
<comment type="caution">
    <text evidence="1">The sequence shown here is derived from an EMBL/GenBank/DDBJ whole genome shotgun (WGS) entry which is preliminary data.</text>
</comment>
<protein>
    <submittedName>
        <fullName evidence="1">Uncharacterized protein</fullName>
    </submittedName>
</protein>
<gene>
    <name evidence="1" type="ORF">AWB75_03865</name>
</gene>
<proteinExistence type="predicted"/>
<reference evidence="1" key="1">
    <citation type="submission" date="2016-01" db="EMBL/GenBank/DDBJ databases">
        <authorList>
            <person name="Peeters C."/>
        </authorList>
    </citation>
    <scope>NUCLEOTIDE SEQUENCE [LARGE SCALE GENOMIC DNA]</scope>
    <source>
        <strain evidence="1">LMG 29318</strain>
    </source>
</reference>